<dbReference type="Gene3D" id="3.40.30.10">
    <property type="entry name" value="Glutaredoxin"/>
    <property type="match status" value="1"/>
</dbReference>
<evidence type="ECO:0000256" key="1">
    <source>
        <dbReference type="SAM" id="MobiDB-lite"/>
    </source>
</evidence>
<proteinExistence type="predicted"/>
<dbReference type="AlphaFoldDB" id="A0ABD1AS72"/>
<evidence type="ECO:0000259" key="2">
    <source>
        <dbReference type="SMART" id="SM00594"/>
    </source>
</evidence>
<dbReference type="SUPFAM" id="SSF46934">
    <property type="entry name" value="UBA-like"/>
    <property type="match status" value="1"/>
</dbReference>
<dbReference type="SUPFAM" id="SSF52833">
    <property type="entry name" value="Thioredoxin-like"/>
    <property type="match status" value="1"/>
</dbReference>
<dbReference type="Gene3D" id="1.10.8.10">
    <property type="entry name" value="DNA helicase RuvA subunit, C-terminal domain"/>
    <property type="match status" value="1"/>
</dbReference>
<dbReference type="EMBL" id="JBANAX010000538">
    <property type="protein sequence ID" value="KAL1204420.1"/>
    <property type="molecule type" value="Genomic_DNA"/>
</dbReference>
<dbReference type="Pfam" id="PF14555">
    <property type="entry name" value="UBA_4"/>
    <property type="match status" value="1"/>
</dbReference>
<evidence type="ECO:0000313" key="4">
    <source>
        <dbReference type="Proteomes" id="UP001558713"/>
    </source>
</evidence>
<dbReference type="CDD" id="cd14273">
    <property type="entry name" value="UBA_TAP-C_like"/>
    <property type="match status" value="1"/>
</dbReference>
<protein>
    <submittedName>
        <fullName evidence="3">Plant UBX domain-containing protein 7</fullName>
    </submittedName>
</protein>
<dbReference type="PANTHER" id="PTHR23322:SF6">
    <property type="entry name" value="UBX DOMAIN-CONTAINING PROTEIN 7"/>
    <property type="match status" value="1"/>
</dbReference>
<feature type="region of interest" description="Disordered" evidence="1">
    <location>
        <begin position="58"/>
        <end position="86"/>
    </location>
</feature>
<dbReference type="SMART" id="SM00594">
    <property type="entry name" value="UAS"/>
    <property type="match status" value="1"/>
</dbReference>
<keyword evidence="4" id="KW-1185">Reference proteome</keyword>
<dbReference type="InterPro" id="IPR036249">
    <property type="entry name" value="Thioredoxin-like_sf"/>
</dbReference>
<feature type="compositionally biased region" description="Polar residues" evidence="1">
    <location>
        <begin position="64"/>
        <end position="86"/>
    </location>
</feature>
<comment type="caution">
    <text evidence="3">The sequence shown here is derived from an EMBL/GenBank/DDBJ whole genome shotgun (WGS) entry which is preliminary data.</text>
</comment>
<dbReference type="CDD" id="cd02958">
    <property type="entry name" value="UAS"/>
    <property type="match status" value="1"/>
</dbReference>
<dbReference type="PANTHER" id="PTHR23322">
    <property type="entry name" value="FAS-ASSOCIATED PROTEIN"/>
    <property type="match status" value="1"/>
</dbReference>
<reference evidence="3 4" key="1">
    <citation type="submission" date="2024-04" db="EMBL/GenBank/DDBJ databases">
        <title>Genome assembly C_amara_ONT_v2.</title>
        <authorList>
            <person name="Yant L."/>
            <person name="Moore C."/>
            <person name="Slenker M."/>
        </authorList>
    </citation>
    <scope>NUCLEOTIDE SEQUENCE [LARGE SCALE GENOMIC DNA]</scope>
    <source>
        <tissue evidence="3">Leaf</tissue>
    </source>
</reference>
<accession>A0ABD1AS72</accession>
<dbReference type="InterPro" id="IPR050730">
    <property type="entry name" value="UBX_domain-protein"/>
</dbReference>
<feature type="domain" description="UAS" evidence="2">
    <location>
        <begin position="110"/>
        <end position="231"/>
    </location>
</feature>
<sequence>MEGMLCSDDQQRLVSSFLEIAVGQTSETARQFLQATNWKLEEAIQRFNTKKNKSLLLPPVTHTEPMSNDNVAAQSSSGAMTVGNSQHQPTCLIDEGAFSPSASASPPNDILASLYPTPFHLMFHGSYQLAKATSFSQDKWLLVNLQSHMECSSLMLNRDVWANEVVSQVIKANFIFLQVYDDTTVGRSFCKFYKVKSIPLVLLINPTTGQVMKTWCEKVELIPEVLIVDLLPFMDYGPRKHFAASLSKKQPKPKG</sequence>
<dbReference type="Proteomes" id="UP001558713">
    <property type="component" value="Unassembled WGS sequence"/>
</dbReference>
<dbReference type="InterPro" id="IPR006577">
    <property type="entry name" value="UAS"/>
</dbReference>
<name>A0ABD1AS72_CARAN</name>
<dbReference type="InterPro" id="IPR009060">
    <property type="entry name" value="UBA-like_sf"/>
</dbReference>
<gene>
    <name evidence="3" type="ORF">V5N11_034674</name>
</gene>
<organism evidence="3 4">
    <name type="scientific">Cardamine amara subsp. amara</name>
    <dbReference type="NCBI Taxonomy" id="228776"/>
    <lineage>
        <taxon>Eukaryota</taxon>
        <taxon>Viridiplantae</taxon>
        <taxon>Streptophyta</taxon>
        <taxon>Embryophyta</taxon>
        <taxon>Tracheophyta</taxon>
        <taxon>Spermatophyta</taxon>
        <taxon>Magnoliopsida</taxon>
        <taxon>eudicotyledons</taxon>
        <taxon>Gunneridae</taxon>
        <taxon>Pentapetalae</taxon>
        <taxon>rosids</taxon>
        <taxon>malvids</taxon>
        <taxon>Brassicales</taxon>
        <taxon>Brassicaceae</taxon>
        <taxon>Cardamineae</taxon>
        <taxon>Cardamine</taxon>
    </lineage>
</organism>
<dbReference type="Pfam" id="PF13899">
    <property type="entry name" value="Thioredoxin_7"/>
    <property type="match status" value="1"/>
</dbReference>
<evidence type="ECO:0000313" key="3">
    <source>
        <dbReference type="EMBL" id="KAL1204420.1"/>
    </source>
</evidence>